<protein>
    <recommendedName>
        <fullName evidence="9">Transcriptional regulatory protein DEP1</fullName>
    </recommendedName>
</protein>
<feature type="region of interest" description="Disordered" evidence="6">
    <location>
        <begin position="15"/>
        <end position="281"/>
    </location>
</feature>
<feature type="compositionally biased region" description="Low complexity" evidence="6">
    <location>
        <begin position="582"/>
        <end position="593"/>
    </location>
</feature>
<feature type="compositionally biased region" description="Polar residues" evidence="6">
    <location>
        <begin position="471"/>
        <end position="495"/>
    </location>
</feature>
<evidence type="ECO:0008006" key="9">
    <source>
        <dbReference type="Google" id="ProtNLM"/>
    </source>
</evidence>
<evidence type="ECO:0000256" key="1">
    <source>
        <dbReference type="ARBA" id="ARBA00004123"/>
    </source>
</evidence>
<dbReference type="InterPro" id="IPR013907">
    <property type="entry name" value="Sds3"/>
</dbReference>
<feature type="compositionally biased region" description="Low complexity" evidence="6">
    <location>
        <begin position="687"/>
        <end position="698"/>
    </location>
</feature>
<evidence type="ECO:0000256" key="5">
    <source>
        <dbReference type="ARBA" id="ARBA00023242"/>
    </source>
</evidence>
<dbReference type="PANTHER" id="PTHR21964">
    <property type="entry name" value="BREAST CANCER METASTASIS-SUPPRESSOR 1"/>
    <property type="match status" value="1"/>
</dbReference>
<comment type="subcellular location">
    <subcellularLocation>
        <location evidence="1">Nucleus</location>
    </subcellularLocation>
</comment>
<organism evidence="7 8">
    <name type="scientific">Exophiala dermatitidis</name>
    <name type="common">Black yeast-like fungus</name>
    <name type="synonym">Wangiella dermatitidis</name>
    <dbReference type="NCBI Taxonomy" id="5970"/>
    <lineage>
        <taxon>Eukaryota</taxon>
        <taxon>Fungi</taxon>
        <taxon>Dikarya</taxon>
        <taxon>Ascomycota</taxon>
        <taxon>Pezizomycotina</taxon>
        <taxon>Eurotiomycetes</taxon>
        <taxon>Chaetothyriomycetidae</taxon>
        <taxon>Chaetothyriales</taxon>
        <taxon>Herpotrichiellaceae</taxon>
        <taxon>Exophiala</taxon>
    </lineage>
</organism>
<keyword evidence="3" id="KW-0805">Transcription regulation</keyword>
<dbReference type="SMART" id="SM01401">
    <property type="entry name" value="Sds3"/>
    <property type="match status" value="1"/>
</dbReference>
<keyword evidence="5" id="KW-0539">Nucleus</keyword>
<feature type="compositionally biased region" description="Low complexity" evidence="6">
    <location>
        <begin position="709"/>
        <end position="723"/>
    </location>
</feature>
<feature type="compositionally biased region" description="Acidic residues" evidence="6">
    <location>
        <begin position="36"/>
        <end position="48"/>
    </location>
</feature>
<reference evidence="7" key="1">
    <citation type="submission" date="2023-01" db="EMBL/GenBank/DDBJ databases">
        <title>Exophiala dermititidis isolated from Cystic Fibrosis Patient.</title>
        <authorList>
            <person name="Kurbessoian T."/>
            <person name="Crocker A."/>
            <person name="Murante D."/>
            <person name="Hogan D.A."/>
            <person name="Stajich J.E."/>
        </authorList>
    </citation>
    <scope>NUCLEOTIDE SEQUENCE</scope>
    <source>
        <strain evidence="7">Ex8</strain>
    </source>
</reference>
<dbReference type="Pfam" id="PF08598">
    <property type="entry name" value="Sds3"/>
    <property type="match status" value="1"/>
</dbReference>
<evidence type="ECO:0000256" key="4">
    <source>
        <dbReference type="ARBA" id="ARBA00023163"/>
    </source>
</evidence>
<dbReference type="GO" id="GO:0005654">
    <property type="term" value="C:nucleoplasm"/>
    <property type="evidence" value="ECO:0007669"/>
    <property type="project" value="UniProtKB-ARBA"/>
</dbReference>
<feature type="compositionally biased region" description="Low complexity" evidence="6">
    <location>
        <begin position="521"/>
        <end position="535"/>
    </location>
</feature>
<evidence type="ECO:0000256" key="2">
    <source>
        <dbReference type="ARBA" id="ARBA00022491"/>
    </source>
</evidence>
<feature type="compositionally biased region" description="Basic and acidic residues" evidence="6">
    <location>
        <begin position="20"/>
        <end position="31"/>
    </location>
</feature>
<dbReference type="EMBL" id="JAJGCB010000002">
    <property type="protein sequence ID" value="KAJ8994311.1"/>
    <property type="molecule type" value="Genomic_DNA"/>
</dbReference>
<dbReference type="GO" id="GO:0010468">
    <property type="term" value="P:regulation of gene expression"/>
    <property type="evidence" value="ECO:0007669"/>
    <property type="project" value="UniProtKB-ARBA"/>
</dbReference>
<comment type="caution">
    <text evidence="7">The sequence shown here is derived from an EMBL/GenBank/DDBJ whole genome shotgun (WGS) entry which is preliminary data.</text>
</comment>
<feature type="region of interest" description="Disordered" evidence="6">
    <location>
        <begin position="471"/>
        <end position="499"/>
    </location>
</feature>
<evidence type="ECO:0000256" key="3">
    <source>
        <dbReference type="ARBA" id="ARBA00023015"/>
    </source>
</evidence>
<feature type="compositionally biased region" description="Basic and acidic residues" evidence="6">
    <location>
        <begin position="87"/>
        <end position="98"/>
    </location>
</feature>
<dbReference type="AlphaFoldDB" id="A0AAN6EZ00"/>
<feature type="compositionally biased region" description="Low complexity" evidence="6">
    <location>
        <begin position="731"/>
        <end position="753"/>
    </location>
</feature>
<dbReference type="Gene3D" id="1.20.5.1500">
    <property type="match status" value="1"/>
</dbReference>
<feature type="region of interest" description="Disordered" evidence="6">
    <location>
        <begin position="512"/>
        <end position="536"/>
    </location>
</feature>
<keyword evidence="2" id="KW-0678">Repressor</keyword>
<feature type="compositionally biased region" description="Acidic residues" evidence="6">
    <location>
        <begin position="173"/>
        <end position="185"/>
    </location>
</feature>
<feature type="compositionally biased region" description="Basic and acidic residues" evidence="6">
    <location>
        <begin position="186"/>
        <end position="197"/>
    </location>
</feature>
<evidence type="ECO:0000313" key="8">
    <source>
        <dbReference type="Proteomes" id="UP001161757"/>
    </source>
</evidence>
<name>A0AAN6EZ00_EXODE</name>
<feature type="compositionally biased region" description="Acidic residues" evidence="6">
    <location>
        <begin position="255"/>
        <end position="273"/>
    </location>
</feature>
<keyword evidence="4" id="KW-0804">Transcription</keyword>
<feature type="region of interest" description="Disordered" evidence="6">
    <location>
        <begin position="570"/>
        <end position="753"/>
    </location>
</feature>
<dbReference type="Proteomes" id="UP001161757">
    <property type="component" value="Unassembled WGS sequence"/>
</dbReference>
<accession>A0AAN6EZ00</accession>
<feature type="compositionally biased region" description="Low complexity" evidence="6">
    <location>
        <begin position="646"/>
        <end position="655"/>
    </location>
</feature>
<sequence length="753" mass="83552">MDSAADSLLALSNVATATAAKEEPISDDDRSSSLSELDDNLDDVEDEAIQPAKAPEVDSEAETERLQVTPDNLGRKKPLQISPSKLAHREDVDMRPEIESITESAVSSPISSHPDSEIEGALSDGPDVQDEPHAEDETNRARANSPNKRKRETSESDAEEAPTSQRRRTTSPESEDEKSDPESEVGDSRDQPTREATVEAEVAAPEHETEDAEEPTESREEAEKVDTSEDSKDKTRNRPRRKAKGEVIQEPHAETEDDAEAAEDTDAVDENDAEAAVKTEEEQAKRMAAMEALTTLEKHFAALRDRLYDEKIAGINHELALLSEPKPCHPELLRQLEAVKKYRDEKFEVEQKLLVYKIGALKNRAVAERSQIHSQYFQTVRDIREKYLERISEHFYRIQRDRFKTDSMVPNFTIPFPEKRSQQILQQTAYNKEVSILSGIAKYVGFPAAPELEPSKQKDVEDDLQKMGISAAQTRPTRLPQRQMQGPVSGTQLSGPQAEEQFLEQTPWANPQHPIHRLSRRNSNSNITNNNIHRSPMAEFLTPANQQRTTENPQPAGSASTIVDPSAQLSSALNTPHDDPHQQQQQQHHYQQHSSTTKTEPQYGGGGSNVHNYRQHSSSPLETRRVPPNPGARRDFHIASDSIAYNNHNPNSSNNHAEDPPPQQQPTKDNMHRDFNSSPLTSRAQLAAAASPPRSTSARPEKMVSSRFTTGANTSSNGNNESSPFKQGRDSGITTAATAGSGFSAATGKFSIR</sequence>
<feature type="compositionally biased region" description="Basic and acidic residues" evidence="6">
    <location>
        <begin position="244"/>
        <end position="254"/>
    </location>
</feature>
<feature type="compositionally biased region" description="Polar residues" evidence="6">
    <location>
        <begin position="101"/>
        <end position="113"/>
    </location>
</feature>
<gene>
    <name evidence="7" type="ORF">HRR80_001033</name>
</gene>
<feature type="compositionally biased region" description="Polar residues" evidence="6">
    <location>
        <begin position="609"/>
        <end position="621"/>
    </location>
</feature>
<feature type="compositionally biased region" description="Basic and acidic residues" evidence="6">
    <location>
        <begin position="130"/>
        <end position="140"/>
    </location>
</feature>
<evidence type="ECO:0000313" key="7">
    <source>
        <dbReference type="EMBL" id="KAJ8994311.1"/>
    </source>
</evidence>
<feature type="compositionally biased region" description="Basic and acidic residues" evidence="6">
    <location>
        <begin position="216"/>
        <end position="236"/>
    </location>
</feature>
<evidence type="ECO:0000256" key="6">
    <source>
        <dbReference type="SAM" id="MobiDB-lite"/>
    </source>
</evidence>
<proteinExistence type="predicted"/>